<reference evidence="2" key="1">
    <citation type="submission" date="2018-05" db="EMBL/GenBank/DDBJ databases">
        <authorList>
            <person name="Li X."/>
        </authorList>
    </citation>
    <scope>NUCLEOTIDE SEQUENCE [LARGE SCALE GENOMIC DNA]</scope>
    <source>
        <strain evidence="2">LX32</strain>
    </source>
</reference>
<dbReference type="CDD" id="cd00377">
    <property type="entry name" value="ICL_PEPM"/>
    <property type="match status" value="1"/>
</dbReference>
<dbReference type="SUPFAM" id="SSF51621">
    <property type="entry name" value="Phosphoenolpyruvate/pyruvate domain"/>
    <property type="match status" value="1"/>
</dbReference>
<dbReference type="InterPro" id="IPR040442">
    <property type="entry name" value="Pyrv_kinase-like_dom_sf"/>
</dbReference>
<proteinExistence type="predicted"/>
<comment type="caution">
    <text evidence="1">The sequence shown here is derived from an EMBL/GenBank/DDBJ whole genome shotgun (WGS) entry which is preliminary data.</text>
</comment>
<sequence>MSQKDKAEAFRKLHTGAEILVLPNAWDGASAAILADAGAKAVATSSAAVAWAHGYPDGDALPRERLLATIEAAARAVGDKPLTADIEGGYTDDLGELAEVIAAVIGAGAVGINLEDGRRDPALHARKITAARKAADAAGLPLFINARTDVYLKGLAEGHAAYTEVVQRAERYKDAGADGFFVPGPKDEDLIGRLADAIALPMNIMLLPGMANAERLQALGVRRLSSATAPFRAAYAPLAKAAAAFIATGEASAWAAGAEGLANLNQRFG</sequence>
<evidence type="ECO:0000313" key="2">
    <source>
        <dbReference type="Proteomes" id="UP000249254"/>
    </source>
</evidence>
<accession>A0A328AFI6</accession>
<organism evidence="1 2">
    <name type="scientific">Phenylobacterium soli</name>
    <dbReference type="NCBI Taxonomy" id="2170551"/>
    <lineage>
        <taxon>Bacteria</taxon>
        <taxon>Pseudomonadati</taxon>
        <taxon>Pseudomonadota</taxon>
        <taxon>Alphaproteobacteria</taxon>
        <taxon>Caulobacterales</taxon>
        <taxon>Caulobacteraceae</taxon>
        <taxon>Phenylobacterium</taxon>
    </lineage>
</organism>
<dbReference type="RefSeq" id="WP_111527133.1">
    <property type="nucleotide sequence ID" value="NZ_JBHRSG010000001.1"/>
</dbReference>
<gene>
    <name evidence="1" type="ORF">DJ017_01980</name>
</gene>
<dbReference type="EMBL" id="QFYQ01000001">
    <property type="protein sequence ID" value="RAK53381.1"/>
    <property type="molecule type" value="Genomic_DNA"/>
</dbReference>
<dbReference type="OrthoDB" id="9785398at2"/>
<keyword evidence="2" id="KW-1185">Reference proteome</keyword>
<keyword evidence="1" id="KW-0456">Lyase</keyword>
<dbReference type="PANTHER" id="PTHR42905">
    <property type="entry name" value="PHOSPHOENOLPYRUVATE CARBOXYLASE"/>
    <property type="match status" value="1"/>
</dbReference>
<dbReference type="Proteomes" id="UP000249254">
    <property type="component" value="Unassembled WGS sequence"/>
</dbReference>
<evidence type="ECO:0000313" key="1">
    <source>
        <dbReference type="EMBL" id="RAK53381.1"/>
    </source>
</evidence>
<dbReference type="Gene3D" id="3.20.20.60">
    <property type="entry name" value="Phosphoenolpyruvate-binding domains"/>
    <property type="match status" value="1"/>
</dbReference>
<name>A0A328AFI6_9CAUL</name>
<dbReference type="Pfam" id="PF13714">
    <property type="entry name" value="PEP_mutase"/>
    <property type="match status" value="1"/>
</dbReference>
<dbReference type="AlphaFoldDB" id="A0A328AFI6"/>
<dbReference type="InterPro" id="IPR039556">
    <property type="entry name" value="ICL/PEPM"/>
</dbReference>
<protein>
    <submittedName>
        <fullName evidence="1">Isocitrate lyase/phosphoenolpyruvate mutase family protein</fullName>
    </submittedName>
</protein>
<keyword evidence="1" id="KW-0670">Pyruvate</keyword>
<dbReference type="PANTHER" id="PTHR42905:SF16">
    <property type="entry name" value="CARBOXYPHOSPHONOENOLPYRUVATE PHOSPHONOMUTASE-LIKE PROTEIN (AFU_ORTHOLOGUE AFUA_5G07230)"/>
    <property type="match status" value="1"/>
</dbReference>
<dbReference type="GO" id="GO:0016829">
    <property type="term" value="F:lyase activity"/>
    <property type="evidence" value="ECO:0007669"/>
    <property type="project" value="UniProtKB-KW"/>
</dbReference>
<dbReference type="InterPro" id="IPR015813">
    <property type="entry name" value="Pyrv/PenolPyrv_kinase-like_dom"/>
</dbReference>